<dbReference type="InterPro" id="IPR036457">
    <property type="entry name" value="PPM-type-like_dom_sf"/>
</dbReference>
<dbReference type="GO" id="GO:0016791">
    <property type="term" value="F:phosphatase activity"/>
    <property type="evidence" value="ECO:0007669"/>
    <property type="project" value="TreeGrafter"/>
</dbReference>
<keyword evidence="1" id="KW-0378">Hydrolase</keyword>
<dbReference type="EMBL" id="CP002593">
    <property type="protein sequence ID" value="AEA22967.1"/>
    <property type="molecule type" value="Genomic_DNA"/>
</dbReference>
<dbReference type="AlphaFoldDB" id="F4CKJ7"/>
<evidence type="ECO:0000313" key="3">
    <source>
        <dbReference type="EMBL" id="AEA22967.1"/>
    </source>
</evidence>
<evidence type="ECO:0000313" key="4">
    <source>
        <dbReference type="Proteomes" id="UP000007809"/>
    </source>
</evidence>
<name>F4CKJ7_PSEUX</name>
<proteinExistence type="predicted"/>
<accession>F4CKJ7</accession>
<dbReference type="SUPFAM" id="SSF55781">
    <property type="entry name" value="GAF domain-like"/>
    <property type="match status" value="1"/>
</dbReference>
<protein>
    <submittedName>
        <fullName evidence="3">Protein serine/threonine phosphatase with GAF(S) sensor(S)</fullName>
    </submittedName>
</protein>
<dbReference type="HOGENOM" id="CLU_043255_0_0_11"/>
<keyword evidence="4" id="KW-1185">Reference proteome</keyword>
<evidence type="ECO:0000259" key="2">
    <source>
        <dbReference type="SMART" id="SM00331"/>
    </source>
</evidence>
<dbReference type="Gene3D" id="3.60.40.10">
    <property type="entry name" value="PPM-type phosphatase domain"/>
    <property type="match status" value="1"/>
</dbReference>
<dbReference type="KEGG" id="pdx:Psed_0704"/>
<reference evidence="3 4" key="1">
    <citation type="journal article" date="2011" name="J. Bacteriol.">
        <title>Genome sequence of the 1,4-dioxane-degrading Pseudonocardia dioxanivorans strain CB1190.</title>
        <authorList>
            <person name="Sales C.M."/>
            <person name="Mahendra S."/>
            <person name="Grostern A."/>
            <person name="Parales R.E."/>
            <person name="Goodwin L.A."/>
            <person name="Woyke T."/>
            <person name="Nolan M."/>
            <person name="Lapidus A."/>
            <person name="Chertkov O."/>
            <person name="Ovchinnikova G."/>
            <person name="Sczyrba A."/>
            <person name="Alvarez-Cohen L."/>
        </authorList>
    </citation>
    <scope>NUCLEOTIDE SEQUENCE [LARGE SCALE GENOMIC DNA]</scope>
    <source>
        <strain evidence="4">ATCC 55486 / DSM 44775 / JCM 13855 / CB1190</strain>
    </source>
</reference>
<dbReference type="eggNOG" id="COG2208">
    <property type="taxonomic scope" value="Bacteria"/>
</dbReference>
<dbReference type="InterPro" id="IPR001932">
    <property type="entry name" value="PPM-type_phosphatase-like_dom"/>
</dbReference>
<dbReference type="STRING" id="675635.Psed_0704"/>
<dbReference type="Pfam" id="PF07228">
    <property type="entry name" value="SpoIIE"/>
    <property type="match status" value="1"/>
</dbReference>
<sequence>MLTAMPDGSVQVTDMQTLLERVETAAPVDAIDVAADELAALLGAREVGLLIVDYSGRMLVRLGRTPARGERTHDTENAESVPLPGTVYEEVLRTQQVAVREVGDGARVTAPVTVRGDVIGAMDLVLPAPPTPRQVADIAGIGHLLGHVIVVNRRYTDLFEWGQRTTPVSLSAEIQRRLLPAAFTCEAGQFTLAGWLEPASTVGGDTFDYAFDRGTLHLSITDAAGHDVQAAMLATVLVGALRNARRAGMDLASQVVRANDDLAAYSSAGWFVTGQVVRIDLGRRTAAIVNAGHPRPLRLRGGRVEEVELAVDIPFGLEPGRPFRVQPLPLEPGDRIVFVTDGMLERHAAELDFHATLRDTAHLHPREVVHALGAAVLRITGGALRDDATVLCLDWYGGSASREARHGASPEYASPTERA</sequence>
<dbReference type="Proteomes" id="UP000007809">
    <property type="component" value="Chromosome"/>
</dbReference>
<dbReference type="PANTHER" id="PTHR43156">
    <property type="entry name" value="STAGE II SPORULATION PROTEIN E-RELATED"/>
    <property type="match status" value="1"/>
</dbReference>
<dbReference type="SMART" id="SM00331">
    <property type="entry name" value="PP2C_SIG"/>
    <property type="match status" value="1"/>
</dbReference>
<dbReference type="SUPFAM" id="SSF81606">
    <property type="entry name" value="PP2C-like"/>
    <property type="match status" value="1"/>
</dbReference>
<feature type="domain" description="PPM-type phosphatase" evidence="2">
    <location>
        <begin position="187"/>
        <end position="395"/>
    </location>
</feature>
<dbReference type="InterPro" id="IPR052016">
    <property type="entry name" value="Bact_Sigma-Reg"/>
</dbReference>
<organism evidence="3 4">
    <name type="scientific">Pseudonocardia dioxanivorans (strain ATCC 55486 / DSM 44775 / JCM 13855 / CB1190)</name>
    <dbReference type="NCBI Taxonomy" id="675635"/>
    <lineage>
        <taxon>Bacteria</taxon>
        <taxon>Bacillati</taxon>
        <taxon>Actinomycetota</taxon>
        <taxon>Actinomycetes</taxon>
        <taxon>Pseudonocardiales</taxon>
        <taxon>Pseudonocardiaceae</taxon>
        <taxon>Pseudonocardia</taxon>
    </lineage>
</organism>
<dbReference type="PANTHER" id="PTHR43156:SF2">
    <property type="entry name" value="STAGE II SPORULATION PROTEIN E"/>
    <property type="match status" value="1"/>
</dbReference>
<evidence type="ECO:0000256" key="1">
    <source>
        <dbReference type="ARBA" id="ARBA00022801"/>
    </source>
</evidence>
<gene>
    <name evidence="3" type="ordered locus">Psed_0704</name>
</gene>